<evidence type="ECO:0000256" key="6">
    <source>
        <dbReference type="ARBA" id="ARBA00022840"/>
    </source>
</evidence>
<evidence type="ECO:0000256" key="3">
    <source>
        <dbReference type="ARBA" id="ARBA00022679"/>
    </source>
</evidence>
<evidence type="ECO:0000313" key="12">
    <source>
        <dbReference type="Proteomes" id="UP001158576"/>
    </source>
</evidence>
<keyword evidence="2" id="KW-0597">Phosphoprotein</keyword>
<dbReference type="PROSITE" id="PS00108">
    <property type="entry name" value="PROTEIN_KINASE_ST"/>
    <property type="match status" value="1"/>
</dbReference>
<feature type="compositionally biased region" description="Basic and acidic residues" evidence="9">
    <location>
        <begin position="519"/>
        <end position="575"/>
    </location>
</feature>
<keyword evidence="12" id="KW-1185">Reference proteome</keyword>
<keyword evidence="8" id="KW-0175">Coiled coil</keyword>
<feature type="compositionally biased region" description="Basic and acidic residues" evidence="9">
    <location>
        <begin position="676"/>
        <end position="693"/>
    </location>
</feature>
<dbReference type="Gene3D" id="1.10.510.10">
    <property type="entry name" value="Transferase(Phosphotransferase) domain 1"/>
    <property type="match status" value="1"/>
</dbReference>
<keyword evidence="6 7" id="KW-0067">ATP-binding</keyword>
<keyword evidence="4 7" id="KW-0547">Nucleotide-binding</keyword>
<feature type="region of interest" description="Disordered" evidence="9">
    <location>
        <begin position="492"/>
        <end position="581"/>
    </location>
</feature>
<dbReference type="PANTHER" id="PTHR46538:SF3">
    <property type="entry name" value="PROTEIN KINASE DOMAIN-CONTAINING PROTEIN"/>
    <property type="match status" value="1"/>
</dbReference>
<evidence type="ECO:0000256" key="1">
    <source>
        <dbReference type="ARBA" id="ARBA00022527"/>
    </source>
</evidence>
<dbReference type="PROSITE" id="PS00107">
    <property type="entry name" value="PROTEIN_KINASE_ATP"/>
    <property type="match status" value="1"/>
</dbReference>
<dbReference type="EMBL" id="OU015567">
    <property type="protein sequence ID" value="CAG5112975.1"/>
    <property type="molecule type" value="Genomic_DNA"/>
</dbReference>
<sequence>MGFFDKIFGTQRQKKRTFEHIKRGLDPYSEWDQLEKLGDGAFGDVFKVRNKVRRDYAAAKVIELGNEEEMEEHYNEIAILAKINHPSIVKLVDGIFYEKKLWILIEYCEGGALDDIMEKLDHGLNEEQIQLVSRQTLEALNYCHSIGVIHRDLKAGNILLMKDGSVKLTDFGVSALNDNVEQMRETFIGTPYWMAPEVIMCETRNTDPYTYSADVWSFGITIIELVEIEPPNNDLNPQRVLMKIARSNPPTLQDAKSFSAAMNSFLALCLKKAPLERAKCVDLLQHSWLQDLGNNKPLRQLLAEARAEVLTEVIKQDANSPASVSKSTRKNSVGSMSSLSSEEESPEVQPSKYEKAIHQKFNSVSDTNSEMSPSTVPPTPSSSGVSEIDVIAPHPSPVKKRPTPPPDHANDSSGARKSVSNSAPTSRSSSFKMKTADIQPISPSGAKGTWFGTSKSLARANPQSAEGIGEMFKEEIKKEDEALEMLDNVLMSEQEKDQRAESKDAYSAGKPTKPVQRGAARESYRNATAEEKPVIHTSTERSVKEEGQETLQYEKKVPTKTEMKKKTELTHEEKLKRQKKTLKKTRKFIVDGEEVTITSMVTVSDHDVEQESKKRIFRRQELQDLRKLQIEEQRKMANLNMRLAAQTEQLETKHDRETADLAKIYQTKIDSLEKTQKSKIEKMESSQAKEQKEMQNQSHAHSELKRQVTAQFSDRKARTETLRARKQELNSHQKYKESAFKAKQEDKLKEAITKYSENQKKTVAETERQFLDQKQEALLAREKAMWDLEEKHFQEKHQVAKSQLKDQFLLQKMLLMARHDKEMEQMIEHNDRLIKALQERQRLEKLKLPKWQRNDAKTRENMFKQSIRIQNPAILDKEINEKLKDFKHSEDKRQRNEKTRQEDKHDRQLRELHTKCENYISEMKQIQSEKKRLLVETEAQKLKALDENFKKKFEYWRSQLVPRKQELDEQFARQKAEWEQFFSQQDIPNTPSSSKRLSNFYR</sequence>
<dbReference type="InterPro" id="IPR011009">
    <property type="entry name" value="Kinase-like_dom_sf"/>
</dbReference>
<feature type="region of interest" description="Disordered" evidence="9">
    <location>
        <begin position="676"/>
        <end position="715"/>
    </location>
</feature>
<evidence type="ECO:0000256" key="4">
    <source>
        <dbReference type="ARBA" id="ARBA00022741"/>
    </source>
</evidence>
<feature type="region of interest" description="Disordered" evidence="9">
    <location>
        <begin position="885"/>
        <end position="910"/>
    </location>
</feature>
<protein>
    <submittedName>
        <fullName evidence="11">Oidioi.mRNA.OKI2018_I69.chr2.g7129.t1.cds</fullName>
    </submittedName>
</protein>
<dbReference type="InterPro" id="IPR017441">
    <property type="entry name" value="Protein_kinase_ATP_BS"/>
</dbReference>
<feature type="domain" description="Protein kinase" evidence="10">
    <location>
        <begin position="31"/>
        <end position="289"/>
    </location>
</feature>
<feature type="compositionally biased region" description="Polar residues" evidence="9">
    <location>
        <begin position="411"/>
        <end position="432"/>
    </location>
</feature>
<dbReference type="SMART" id="SM00220">
    <property type="entry name" value="S_TKc"/>
    <property type="match status" value="1"/>
</dbReference>
<dbReference type="Gene3D" id="3.30.200.20">
    <property type="entry name" value="Phosphorylase Kinase, domain 1"/>
    <property type="match status" value="1"/>
</dbReference>
<dbReference type="PANTHER" id="PTHR46538">
    <property type="entry name" value="PROTEIN KINASE DOMAIN-CONTAINING PROTEIN"/>
    <property type="match status" value="1"/>
</dbReference>
<evidence type="ECO:0000259" key="10">
    <source>
        <dbReference type="PROSITE" id="PS50011"/>
    </source>
</evidence>
<feature type="compositionally biased region" description="Polar residues" evidence="9">
    <location>
        <begin position="317"/>
        <end position="326"/>
    </location>
</feature>
<evidence type="ECO:0000256" key="8">
    <source>
        <dbReference type="SAM" id="Coils"/>
    </source>
</evidence>
<dbReference type="InterPro" id="IPR022165">
    <property type="entry name" value="PKK"/>
</dbReference>
<dbReference type="Pfam" id="PF12474">
    <property type="entry name" value="PKK"/>
    <property type="match status" value="1"/>
</dbReference>
<feature type="region of interest" description="Disordered" evidence="9">
    <location>
        <begin position="983"/>
        <end position="1002"/>
    </location>
</feature>
<keyword evidence="5" id="KW-0418">Kinase</keyword>
<accession>A0ABN7T9Z8</accession>
<evidence type="ECO:0000256" key="5">
    <source>
        <dbReference type="ARBA" id="ARBA00022777"/>
    </source>
</evidence>
<dbReference type="InterPro" id="IPR008271">
    <property type="entry name" value="Ser/Thr_kinase_AS"/>
</dbReference>
<dbReference type="InterPro" id="IPR000719">
    <property type="entry name" value="Prot_kinase_dom"/>
</dbReference>
<evidence type="ECO:0000256" key="9">
    <source>
        <dbReference type="SAM" id="MobiDB-lite"/>
    </source>
</evidence>
<feature type="region of interest" description="Disordered" evidence="9">
    <location>
        <begin position="317"/>
        <end position="450"/>
    </location>
</feature>
<keyword evidence="1" id="KW-0723">Serine/threonine-protein kinase</keyword>
<evidence type="ECO:0000256" key="2">
    <source>
        <dbReference type="ARBA" id="ARBA00022553"/>
    </source>
</evidence>
<feature type="binding site" evidence="7">
    <location>
        <position position="60"/>
    </location>
    <ligand>
        <name>ATP</name>
        <dbReference type="ChEBI" id="CHEBI:30616"/>
    </ligand>
</feature>
<dbReference type="SUPFAM" id="SSF56112">
    <property type="entry name" value="Protein kinase-like (PK-like)"/>
    <property type="match status" value="1"/>
</dbReference>
<dbReference type="Proteomes" id="UP001158576">
    <property type="component" value="Chromosome 2"/>
</dbReference>
<feature type="compositionally biased region" description="Basic and acidic residues" evidence="9">
    <location>
        <begin position="493"/>
        <end position="504"/>
    </location>
</feature>
<evidence type="ECO:0000256" key="7">
    <source>
        <dbReference type="PROSITE-ProRule" id="PRU10141"/>
    </source>
</evidence>
<gene>
    <name evidence="11" type="ORF">OKIOD_LOCUS15894</name>
</gene>
<evidence type="ECO:0000313" key="11">
    <source>
        <dbReference type="EMBL" id="CAG5112975.1"/>
    </source>
</evidence>
<name>A0ABN7T9Z8_OIKDI</name>
<dbReference type="InterPro" id="IPR051585">
    <property type="entry name" value="STE20_Ser/Thr_Kinases"/>
</dbReference>
<feature type="compositionally biased region" description="Polar residues" evidence="9">
    <location>
        <begin position="360"/>
        <end position="371"/>
    </location>
</feature>
<proteinExistence type="predicted"/>
<feature type="coiled-coil region" evidence="8">
    <location>
        <begin position="622"/>
        <end position="656"/>
    </location>
</feature>
<dbReference type="PROSITE" id="PS50011">
    <property type="entry name" value="PROTEIN_KINASE_DOM"/>
    <property type="match status" value="1"/>
</dbReference>
<reference evidence="11 12" key="1">
    <citation type="submission" date="2021-04" db="EMBL/GenBank/DDBJ databases">
        <authorList>
            <person name="Bliznina A."/>
        </authorList>
    </citation>
    <scope>NUCLEOTIDE SEQUENCE [LARGE SCALE GENOMIC DNA]</scope>
</reference>
<organism evidence="11 12">
    <name type="scientific">Oikopleura dioica</name>
    <name type="common">Tunicate</name>
    <dbReference type="NCBI Taxonomy" id="34765"/>
    <lineage>
        <taxon>Eukaryota</taxon>
        <taxon>Metazoa</taxon>
        <taxon>Chordata</taxon>
        <taxon>Tunicata</taxon>
        <taxon>Appendicularia</taxon>
        <taxon>Copelata</taxon>
        <taxon>Oikopleuridae</taxon>
        <taxon>Oikopleura</taxon>
    </lineage>
</organism>
<dbReference type="Pfam" id="PF00069">
    <property type="entry name" value="Pkinase"/>
    <property type="match status" value="1"/>
</dbReference>
<keyword evidence="3" id="KW-0808">Transferase</keyword>